<proteinExistence type="predicted"/>
<reference evidence="1 2" key="1">
    <citation type="journal article" date="2018" name="Sci. Rep.">
        <title>Genomic signatures of local adaptation to the degree of environmental predictability in rotifers.</title>
        <authorList>
            <person name="Franch-Gras L."/>
            <person name="Hahn C."/>
            <person name="Garcia-Roger E.M."/>
            <person name="Carmona M.J."/>
            <person name="Serra M."/>
            <person name="Gomez A."/>
        </authorList>
    </citation>
    <scope>NUCLEOTIDE SEQUENCE [LARGE SCALE GENOMIC DNA]</scope>
    <source>
        <strain evidence="1">HYR1</strain>
    </source>
</reference>
<organism evidence="1 2">
    <name type="scientific">Brachionus plicatilis</name>
    <name type="common">Marine rotifer</name>
    <name type="synonym">Brachionus muelleri</name>
    <dbReference type="NCBI Taxonomy" id="10195"/>
    <lineage>
        <taxon>Eukaryota</taxon>
        <taxon>Metazoa</taxon>
        <taxon>Spiralia</taxon>
        <taxon>Gnathifera</taxon>
        <taxon>Rotifera</taxon>
        <taxon>Eurotatoria</taxon>
        <taxon>Monogononta</taxon>
        <taxon>Pseudotrocha</taxon>
        <taxon>Ploima</taxon>
        <taxon>Brachionidae</taxon>
        <taxon>Brachionus</taxon>
    </lineage>
</organism>
<name>A0A3M7SNY2_BRAPC</name>
<comment type="caution">
    <text evidence="1">The sequence shown here is derived from an EMBL/GenBank/DDBJ whole genome shotgun (WGS) entry which is preliminary data.</text>
</comment>
<keyword evidence="2" id="KW-1185">Reference proteome</keyword>
<dbReference type="EMBL" id="REGN01001059">
    <property type="protein sequence ID" value="RNA37330.1"/>
    <property type="molecule type" value="Genomic_DNA"/>
</dbReference>
<accession>A0A3M7SNY2</accession>
<dbReference type="AlphaFoldDB" id="A0A3M7SNY2"/>
<protein>
    <submittedName>
        <fullName evidence="1">Uncharacterized protein</fullName>
    </submittedName>
</protein>
<gene>
    <name evidence="1" type="ORF">BpHYR1_012429</name>
</gene>
<evidence type="ECO:0000313" key="1">
    <source>
        <dbReference type="EMBL" id="RNA37330.1"/>
    </source>
</evidence>
<sequence length="104" mass="12248">MSAICRSPSLVWECSNRFREILREAILRLAGDGYEPCQSCVSRRGVWTWFTDGSEELDPEFRMFSCNSLVFWFRPKLVSFGDELNRSWLLFSIELCWLLPDIND</sequence>
<dbReference type="Proteomes" id="UP000276133">
    <property type="component" value="Unassembled WGS sequence"/>
</dbReference>
<evidence type="ECO:0000313" key="2">
    <source>
        <dbReference type="Proteomes" id="UP000276133"/>
    </source>
</evidence>